<dbReference type="PROSITE" id="PS51085">
    <property type="entry name" value="2FE2S_FER_2"/>
    <property type="match status" value="1"/>
</dbReference>
<feature type="region of interest" description="Disordered" evidence="6">
    <location>
        <begin position="1"/>
        <end position="35"/>
    </location>
</feature>
<dbReference type="Gene3D" id="3.10.20.30">
    <property type="match status" value="1"/>
</dbReference>
<accession>A0A381QAL3</accession>
<proteinExistence type="predicted"/>
<organism evidence="8">
    <name type="scientific">marine metagenome</name>
    <dbReference type="NCBI Taxonomy" id="408172"/>
    <lineage>
        <taxon>unclassified sequences</taxon>
        <taxon>metagenomes</taxon>
        <taxon>ecological metagenomes</taxon>
    </lineage>
</organism>
<evidence type="ECO:0000313" key="8">
    <source>
        <dbReference type="EMBL" id="SUZ76070.1"/>
    </source>
</evidence>
<reference evidence="8" key="1">
    <citation type="submission" date="2018-05" db="EMBL/GenBank/DDBJ databases">
        <authorList>
            <person name="Lanie J.A."/>
            <person name="Ng W.-L."/>
            <person name="Kazmierczak K.M."/>
            <person name="Andrzejewski T.M."/>
            <person name="Davidsen T.M."/>
            <person name="Wayne K.J."/>
            <person name="Tettelin H."/>
            <person name="Glass J.I."/>
            <person name="Rusch D."/>
            <person name="Podicherti R."/>
            <person name="Tsui H.-C.T."/>
            <person name="Winkler M.E."/>
        </authorList>
    </citation>
    <scope>NUCLEOTIDE SEQUENCE</scope>
</reference>
<dbReference type="GO" id="GO:0046872">
    <property type="term" value="F:metal ion binding"/>
    <property type="evidence" value="ECO:0007669"/>
    <property type="project" value="UniProtKB-KW"/>
</dbReference>
<gene>
    <name evidence="8" type="ORF">METZ01_LOCUS28924</name>
</gene>
<dbReference type="InterPro" id="IPR036884">
    <property type="entry name" value="2Fe-2S-bd_dom_sf"/>
</dbReference>
<dbReference type="GO" id="GO:0051537">
    <property type="term" value="F:2 iron, 2 sulfur cluster binding"/>
    <property type="evidence" value="ECO:0007669"/>
    <property type="project" value="UniProtKB-KW"/>
</dbReference>
<evidence type="ECO:0000256" key="5">
    <source>
        <dbReference type="ARBA" id="ARBA00023014"/>
    </source>
</evidence>
<keyword evidence="4" id="KW-0408">Iron</keyword>
<dbReference type="Pfam" id="PF01799">
    <property type="entry name" value="Fer2_2"/>
    <property type="match status" value="1"/>
</dbReference>
<dbReference type="InterPro" id="IPR012675">
    <property type="entry name" value="Beta-grasp_dom_sf"/>
</dbReference>
<evidence type="ECO:0000256" key="6">
    <source>
        <dbReference type="SAM" id="MobiDB-lite"/>
    </source>
</evidence>
<evidence type="ECO:0000256" key="2">
    <source>
        <dbReference type="ARBA" id="ARBA00022723"/>
    </source>
</evidence>
<dbReference type="SUPFAM" id="SSF47741">
    <property type="entry name" value="CO dehydrogenase ISP C-domain like"/>
    <property type="match status" value="1"/>
</dbReference>
<keyword evidence="1" id="KW-0001">2Fe-2S</keyword>
<dbReference type="Gene3D" id="1.10.150.120">
    <property type="entry name" value="[2Fe-2S]-binding domain"/>
    <property type="match status" value="1"/>
</dbReference>
<dbReference type="PROSITE" id="PS00197">
    <property type="entry name" value="2FE2S_FER_1"/>
    <property type="match status" value="1"/>
</dbReference>
<evidence type="ECO:0000256" key="4">
    <source>
        <dbReference type="ARBA" id="ARBA00023004"/>
    </source>
</evidence>
<keyword evidence="3" id="KW-0560">Oxidoreductase</keyword>
<dbReference type="InterPro" id="IPR001041">
    <property type="entry name" value="2Fe-2S_ferredoxin-type"/>
</dbReference>
<keyword evidence="5" id="KW-0411">Iron-sulfur</keyword>
<dbReference type="EMBL" id="UINC01001264">
    <property type="protein sequence ID" value="SUZ76070.1"/>
    <property type="molecule type" value="Genomic_DNA"/>
</dbReference>
<protein>
    <recommendedName>
        <fullName evidence="7">2Fe-2S ferredoxin-type domain-containing protein</fullName>
    </recommendedName>
</protein>
<dbReference type="GO" id="GO:0016491">
    <property type="term" value="F:oxidoreductase activity"/>
    <property type="evidence" value="ECO:0007669"/>
    <property type="project" value="UniProtKB-KW"/>
</dbReference>
<name>A0A381QAL3_9ZZZZ</name>
<dbReference type="PANTHER" id="PTHR44379">
    <property type="entry name" value="OXIDOREDUCTASE WITH IRON-SULFUR SUBUNIT"/>
    <property type="match status" value="1"/>
</dbReference>
<keyword evidence="2" id="KW-0479">Metal-binding</keyword>
<feature type="domain" description="2Fe-2S ferredoxin-type" evidence="7">
    <location>
        <begin position="87"/>
        <end position="163"/>
    </location>
</feature>
<dbReference type="InterPro" id="IPR006311">
    <property type="entry name" value="TAT_signal"/>
</dbReference>
<dbReference type="PROSITE" id="PS51318">
    <property type="entry name" value="TAT"/>
    <property type="match status" value="1"/>
</dbReference>
<dbReference type="PANTHER" id="PTHR44379:SF2">
    <property type="entry name" value="BLR6218 PROTEIN"/>
    <property type="match status" value="1"/>
</dbReference>
<dbReference type="InterPro" id="IPR036010">
    <property type="entry name" value="2Fe-2S_ferredoxin-like_sf"/>
</dbReference>
<evidence type="ECO:0000256" key="3">
    <source>
        <dbReference type="ARBA" id="ARBA00023002"/>
    </source>
</evidence>
<dbReference type="InterPro" id="IPR002888">
    <property type="entry name" value="2Fe-2S-bd"/>
</dbReference>
<dbReference type="AlphaFoldDB" id="A0A381QAL3"/>
<dbReference type="InterPro" id="IPR051452">
    <property type="entry name" value="Diverse_Oxidoreductases"/>
</dbReference>
<dbReference type="InterPro" id="IPR006058">
    <property type="entry name" value="2Fe2S_fd_BS"/>
</dbReference>
<evidence type="ECO:0000256" key="1">
    <source>
        <dbReference type="ARBA" id="ARBA00022714"/>
    </source>
</evidence>
<evidence type="ECO:0000259" key="7">
    <source>
        <dbReference type="PROSITE" id="PS51085"/>
    </source>
</evidence>
<dbReference type="SUPFAM" id="SSF54292">
    <property type="entry name" value="2Fe-2S ferredoxin-like"/>
    <property type="match status" value="1"/>
</dbReference>
<sequence>MSETNSVDVGLAGTGASPFPTQPAESENPTSAADALGGTPFESFDALGSWSRRDFIKGIIASGVAVSGVPYLASAASRPALQAGGERIISLNVNGQIRRPSVLPNETLAMTIRYKLGLTGTKLGCDRAECGACTVLIDGVTHYSCSTLTMRAREKEITTVEGLESETGELHPVQQAFMDELGPQCGFCTPGQVMAAVGLLTENPNPTREEARQAMSGNVCRCGAYDHYLNGIMRAAGEV</sequence>